<dbReference type="InterPro" id="IPR014605">
    <property type="entry name" value="Sig_resp-reg_PhyR"/>
</dbReference>
<dbReference type="PANTHER" id="PTHR44591:SF3">
    <property type="entry name" value="RESPONSE REGULATORY DOMAIN-CONTAINING PROTEIN"/>
    <property type="match status" value="1"/>
</dbReference>
<dbReference type="SMART" id="SM00448">
    <property type="entry name" value="REC"/>
    <property type="match status" value="1"/>
</dbReference>
<dbReference type="NCBIfam" id="NF006623">
    <property type="entry name" value="PRK09191.1"/>
    <property type="match status" value="1"/>
</dbReference>
<gene>
    <name evidence="4" type="ORF">GO499_07435</name>
</gene>
<evidence type="ECO:0000313" key="4">
    <source>
        <dbReference type="EMBL" id="QHQ37323.1"/>
    </source>
</evidence>
<dbReference type="InterPro" id="IPR011006">
    <property type="entry name" value="CheY-like_superfamily"/>
</dbReference>
<feature type="domain" description="Response regulatory" evidence="3">
    <location>
        <begin position="142"/>
        <end position="256"/>
    </location>
</feature>
<evidence type="ECO:0000256" key="2">
    <source>
        <dbReference type="PROSITE-ProRule" id="PRU00169"/>
    </source>
</evidence>
<dbReference type="Gene3D" id="1.20.140.160">
    <property type="match status" value="1"/>
</dbReference>
<proteinExistence type="predicted"/>
<evidence type="ECO:0000256" key="1">
    <source>
        <dbReference type="ARBA" id="ARBA00022553"/>
    </source>
</evidence>
<dbReference type="PANTHER" id="PTHR44591">
    <property type="entry name" value="STRESS RESPONSE REGULATOR PROTEIN 1"/>
    <property type="match status" value="1"/>
</dbReference>
<dbReference type="Pfam" id="PF00072">
    <property type="entry name" value="Response_reg"/>
    <property type="match status" value="1"/>
</dbReference>
<dbReference type="Proteomes" id="UP000464495">
    <property type="component" value="Chromosome"/>
</dbReference>
<dbReference type="SUPFAM" id="SSF52172">
    <property type="entry name" value="CheY-like"/>
    <property type="match status" value="1"/>
</dbReference>
<keyword evidence="1 2" id="KW-0597">Phosphoprotein</keyword>
<sequence>MNVSALIAGELPYLRRYARALTGDQTRGDTYAATTLEAILADPSAFDTDLRPKVALFRVFHSIWASSGRSIAPAGDLSEGMEAQAQRRLQALTPNTREAVLLSTMEGLVPEEIAEVMNVDTDEATKFLDVGLSEMATELKGRVMIIEDEPIIAMDIQAIVSDGDHSVVGIARTRTEAVAMADEHRPDLLLCDVQLADGSSGIDAANDILKMMPNIPIVFITAYPERLLTGERPEPAFLITKPFTEEQVRLAVSQSLFFASSEVLA</sequence>
<dbReference type="SUPFAM" id="SSF88659">
    <property type="entry name" value="Sigma3 and sigma4 domains of RNA polymerase sigma factors"/>
    <property type="match status" value="1"/>
</dbReference>
<dbReference type="KEGG" id="amaq:GO499_07435"/>
<dbReference type="Gene3D" id="3.40.50.2300">
    <property type="match status" value="1"/>
</dbReference>
<dbReference type="InterPro" id="IPR013324">
    <property type="entry name" value="RNA_pol_sigma_r3/r4-like"/>
</dbReference>
<dbReference type="Pfam" id="PF22233">
    <property type="entry name" value="PhyR_sigma-like"/>
    <property type="match status" value="1"/>
</dbReference>
<dbReference type="InterPro" id="IPR053867">
    <property type="entry name" value="PhyR_sigma4"/>
</dbReference>
<dbReference type="InterPro" id="IPR053866">
    <property type="entry name" value="PhyR_sigma2"/>
</dbReference>
<evidence type="ECO:0000313" key="5">
    <source>
        <dbReference type="Proteomes" id="UP000464495"/>
    </source>
</evidence>
<evidence type="ECO:0000259" key="3">
    <source>
        <dbReference type="PROSITE" id="PS50110"/>
    </source>
</evidence>
<dbReference type="InterPro" id="IPR001789">
    <property type="entry name" value="Sig_transdc_resp-reg_receiver"/>
</dbReference>
<dbReference type="AlphaFoldDB" id="A0A6P1T6J3"/>
<dbReference type="PROSITE" id="PS50110">
    <property type="entry name" value="RESPONSE_REGULATORY"/>
    <property type="match status" value="1"/>
</dbReference>
<dbReference type="GO" id="GO:0000160">
    <property type="term" value="P:phosphorelay signal transduction system"/>
    <property type="evidence" value="ECO:0007669"/>
    <property type="project" value="InterPro"/>
</dbReference>
<dbReference type="CDD" id="cd17540">
    <property type="entry name" value="REC_PhyR"/>
    <property type="match status" value="1"/>
</dbReference>
<dbReference type="Pfam" id="PF22029">
    <property type="entry name" value="PhyR_sigma2"/>
    <property type="match status" value="1"/>
</dbReference>
<dbReference type="PIRSF" id="PIRSF036400">
    <property type="entry name" value="RR_Ctr_UCP036400"/>
    <property type="match status" value="1"/>
</dbReference>
<protein>
    <submittedName>
        <fullName evidence="4">Response regulator</fullName>
    </submittedName>
</protein>
<reference evidence="4 5" key="1">
    <citation type="submission" date="2019-12" db="EMBL/GenBank/DDBJ databases">
        <title>Complete genome sequence of Algicella marina strain 9Alg 56(T) isolated from the red alga Tichocarpus crinitus.</title>
        <authorList>
            <person name="Kim S.-G."/>
            <person name="Nedashkovskaya O.I."/>
        </authorList>
    </citation>
    <scope>NUCLEOTIDE SEQUENCE [LARGE SCALE GENOMIC DNA]</scope>
    <source>
        <strain evidence="4 5">9Alg 56</strain>
    </source>
</reference>
<accession>A0A6P1T6J3</accession>
<feature type="modified residue" description="4-aspartylphosphate" evidence="2">
    <location>
        <position position="192"/>
    </location>
</feature>
<dbReference type="EMBL" id="CP046620">
    <property type="protein sequence ID" value="QHQ37323.1"/>
    <property type="molecule type" value="Genomic_DNA"/>
</dbReference>
<organism evidence="4 5">
    <name type="scientific">Algicella marina</name>
    <dbReference type="NCBI Taxonomy" id="2683284"/>
    <lineage>
        <taxon>Bacteria</taxon>
        <taxon>Pseudomonadati</taxon>
        <taxon>Pseudomonadota</taxon>
        <taxon>Alphaproteobacteria</taxon>
        <taxon>Rhodobacterales</taxon>
        <taxon>Paracoccaceae</taxon>
        <taxon>Algicella</taxon>
    </lineage>
</organism>
<name>A0A6P1T6J3_9RHOB</name>
<keyword evidence="5" id="KW-1185">Reference proteome</keyword>
<dbReference type="InterPro" id="IPR050595">
    <property type="entry name" value="Bact_response_regulator"/>
</dbReference>